<dbReference type="EMBL" id="JANBTW010000013">
    <property type="protein sequence ID" value="KAJ2679279.1"/>
    <property type="molecule type" value="Genomic_DNA"/>
</dbReference>
<dbReference type="Proteomes" id="UP001151518">
    <property type="component" value="Unassembled WGS sequence"/>
</dbReference>
<evidence type="ECO:0000256" key="1">
    <source>
        <dbReference type="SAM" id="MobiDB-lite"/>
    </source>
</evidence>
<feature type="region of interest" description="Disordered" evidence="1">
    <location>
        <begin position="59"/>
        <end position="92"/>
    </location>
</feature>
<proteinExistence type="predicted"/>
<gene>
    <name evidence="2" type="ORF">GGI25_001635</name>
</gene>
<dbReference type="OrthoDB" id="5536278at2759"/>
<evidence type="ECO:0000313" key="3">
    <source>
        <dbReference type="Proteomes" id="UP001151518"/>
    </source>
</evidence>
<sequence>MNPYSSFQTQPSLQVPPQQVPPQMSSQQVEAQAAMSPQQQIQLQQQWQLQRQIIERARQNSNATVMMPQRQSSQESARQPLSNSFGSTKPLRRDSFMQGTHAQPVDIPRRRRNSIEKMIQPEDRSAGIGGFINVHKASGIGNNVRDDRDSGIGKLCFEEKIGSSTESGSFSSLRRLSSFKRVVSFSSLRHRGSSGSNVEEAPRRSSQEMQVDADNSEDVPHVSDSMSSEPMDVDPGDCNCPESQHSHTPHSRHFWKKLF</sequence>
<accession>A0A9W8KZV8</accession>
<dbReference type="AlphaFoldDB" id="A0A9W8KZV8"/>
<reference evidence="2" key="1">
    <citation type="submission" date="2022-07" db="EMBL/GenBank/DDBJ databases">
        <title>Phylogenomic reconstructions and comparative analyses of Kickxellomycotina fungi.</title>
        <authorList>
            <person name="Reynolds N.K."/>
            <person name="Stajich J.E."/>
            <person name="Barry K."/>
            <person name="Grigoriev I.V."/>
            <person name="Crous P."/>
            <person name="Smith M.E."/>
        </authorList>
    </citation>
    <scope>NUCLEOTIDE SEQUENCE</scope>
    <source>
        <strain evidence="2">NRRL 3115</strain>
    </source>
</reference>
<feature type="compositionally biased region" description="Low complexity" evidence="1">
    <location>
        <begin position="8"/>
        <end position="29"/>
    </location>
</feature>
<feature type="region of interest" description="Disordered" evidence="1">
    <location>
        <begin position="190"/>
        <end position="259"/>
    </location>
</feature>
<comment type="caution">
    <text evidence="2">The sequence shown here is derived from an EMBL/GenBank/DDBJ whole genome shotgun (WGS) entry which is preliminary data.</text>
</comment>
<feature type="region of interest" description="Disordered" evidence="1">
    <location>
        <begin position="1"/>
        <end position="43"/>
    </location>
</feature>
<organism evidence="2 3">
    <name type="scientific">Coemansia spiralis</name>
    <dbReference type="NCBI Taxonomy" id="417178"/>
    <lineage>
        <taxon>Eukaryota</taxon>
        <taxon>Fungi</taxon>
        <taxon>Fungi incertae sedis</taxon>
        <taxon>Zoopagomycota</taxon>
        <taxon>Kickxellomycotina</taxon>
        <taxon>Kickxellomycetes</taxon>
        <taxon>Kickxellales</taxon>
        <taxon>Kickxellaceae</taxon>
        <taxon>Coemansia</taxon>
    </lineage>
</organism>
<evidence type="ECO:0000313" key="2">
    <source>
        <dbReference type="EMBL" id="KAJ2679279.1"/>
    </source>
</evidence>
<name>A0A9W8KZV8_9FUNG</name>
<feature type="compositionally biased region" description="Basic residues" evidence="1">
    <location>
        <begin position="247"/>
        <end position="259"/>
    </location>
</feature>
<protein>
    <submittedName>
        <fullName evidence="2">Uncharacterized protein</fullName>
    </submittedName>
</protein>
<feature type="compositionally biased region" description="Polar residues" evidence="1">
    <location>
        <begin position="59"/>
        <end position="87"/>
    </location>
</feature>